<sequence>MLVVSGGTGGHGTGWLGARLTVRGLLARGSTSAAEARFVGAADGVPDLARWAGGVARAADIEYEKHAADSGDRAARELASLFADIDRELAGPPKHSPASLMAGCTATRLDGARVLGAHVGIGRALLFRAGADHFENLVVEHYMHLVGDRTPQFRDIDPAQIPLNIMVNGLGALATSGVGIDRFAVELGAGDLLLLCSQRLDIPDEEAARIARTALDDGVPLHELARAIERRAAMTPSPSDVAFAIALARPIEAPPSR</sequence>
<proteinExistence type="predicted"/>
<dbReference type="AlphaFoldDB" id="A0A9X3XFA0"/>
<keyword evidence="2" id="KW-1185">Reference proteome</keyword>
<organism evidence="1 2">
    <name type="scientific">Polyangium jinanense</name>
    <dbReference type="NCBI Taxonomy" id="2829994"/>
    <lineage>
        <taxon>Bacteria</taxon>
        <taxon>Pseudomonadati</taxon>
        <taxon>Myxococcota</taxon>
        <taxon>Polyangia</taxon>
        <taxon>Polyangiales</taxon>
        <taxon>Polyangiaceae</taxon>
        <taxon>Polyangium</taxon>
    </lineage>
</organism>
<reference evidence="1 2" key="1">
    <citation type="submission" date="2021-04" db="EMBL/GenBank/DDBJ databases">
        <title>Genome analysis of Polyangium sp.</title>
        <authorList>
            <person name="Li Y."/>
            <person name="Wang J."/>
        </authorList>
    </citation>
    <scope>NUCLEOTIDE SEQUENCE [LARGE SCALE GENOMIC DNA]</scope>
    <source>
        <strain evidence="1 2">SDU14</strain>
    </source>
</reference>
<protein>
    <submittedName>
        <fullName evidence="1">Uncharacterized protein</fullName>
    </submittedName>
</protein>
<dbReference type="EMBL" id="JAGTJJ010000061">
    <property type="protein sequence ID" value="MDC3987958.1"/>
    <property type="molecule type" value="Genomic_DNA"/>
</dbReference>
<comment type="caution">
    <text evidence="1">The sequence shown here is derived from an EMBL/GenBank/DDBJ whole genome shotgun (WGS) entry which is preliminary data.</text>
</comment>
<dbReference type="RefSeq" id="WP_272427595.1">
    <property type="nucleotide sequence ID" value="NZ_JAGTJJ010000061.1"/>
</dbReference>
<accession>A0A9X3XFA0</accession>
<dbReference type="InterPro" id="IPR036457">
    <property type="entry name" value="PPM-type-like_dom_sf"/>
</dbReference>
<dbReference type="Gene3D" id="3.60.40.10">
    <property type="entry name" value="PPM-type phosphatase domain"/>
    <property type="match status" value="1"/>
</dbReference>
<name>A0A9X3XFA0_9BACT</name>
<gene>
    <name evidence="1" type="ORF">KEG57_46260</name>
</gene>
<evidence type="ECO:0000313" key="1">
    <source>
        <dbReference type="EMBL" id="MDC3987958.1"/>
    </source>
</evidence>
<dbReference type="SUPFAM" id="SSF81606">
    <property type="entry name" value="PP2C-like"/>
    <property type="match status" value="1"/>
</dbReference>
<evidence type="ECO:0000313" key="2">
    <source>
        <dbReference type="Proteomes" id="UP001151081"/>
    </source>
</evidence>
<dbReference type="Proteomes" id="UP001151081">
    <property type="component" value="Unassembled WGS sequence"/>
</dbReference>